<comment type="caution">
    <text evidence="2">The sequence shown here is derived from an EMBL/GenBank/DDBJ whole genome shotgun (WGS) entry which is preliminary data.</text>
</comment>
<keyword evidence="1" id="KW-0472">Membrane</keyword>
<dbReference type="Proteomes" id="UP000758603">
    <property type="component" value="Unassembled WGS sequence"/>
</dbReference>
<evidence type="ECO:0000256" key="1">
    <source>
        <dbReference type="SAM" id="Phobius"/>
    </source>
</evidence>
<reference evidence="2" key="1">
    <citation type="journal article" date="2021" name="Nat. Commun.">
        <title>Genetic determinants of endophytism in the Arabidopsis root mycobiome.</title>
        <authorList>
            <person name="Mesny F."/>
            <person name="Miyauchi S."/>
            <person name="Thiergart T."/>
            <person name="Pickel B."/>
            <person name="Atanasova L."/>
            <person name="Karlsson M."/>
            <person name="Huettel B."/>
            <person name="Barry K.W."/>
            <person name="Haridas S."/>
            <person name="Chen C."/>
            <person name="Bauer D."/>
            <person name="Andreopoulos W."/>
            <person name="Pangilinan J."/>
            <person name="LaButti K."/>
            <person name="Riley R."/>
            <person name="Lipzen A."/>
            <person name="Clum A."/>
            <person name="Drula E."/>
            <person name="Henrissat B."/>
            <person name="Kohler A."/>
            <person name="Grigoriev I.V."/>
            <person name="Martin F.M."/>
            <person name="Hacquard S."/>
        </authorList>
    </citation>
    <scope>NUCLEOTIDE SEQUENCE</scope>
    <source>
        <strain evidence="2">MPI-SDFR-AT-0073</strain>
    </source>
</reference>
<dbReference type="RefSeq" id="XP_045959860.1">
    <property type="nucleotide sequence ID" value="XM_046105671.1"/>
</dbReference>
<dbReference type="EMBL" id="JAGPXC010000003">
    <property type="protein sequence ID" value="KAH6655595.1"/>
    <property type="molecule type" value="Genomic_DNA"/>
</dbReference>
<gene>
    <name evidence="2" type="ORF">BKA67DRAFT_636126</name>
</gene>
<evidence type="ECO:0000313" key="2">
    <source>
        <dbReference type="EMBL" id="KAH6655595.1"/>
    </source>
</evidence>
<dbReference type="PANTHER" id="PTHR36978:SF4">
    <property type="entry name" value="P-LOOP CONTAINING NUCLEOSIDE TRIPHOSPHATE HYDROLASE PROTEIN"/>
    <property type="match status" value="1"/>
</dbReference>
<dbReference type="Gene3D" id="3.40.50.300">
    <property type="entry name" value="P-loop containing nucleotide triphosphate hydrolases"/>
    <property type="match status" value="1"/>
</dbReference>
<dbReference type="Pfam" id="PF17784">
    <property type="entry name" value="Sulfotransfer_4"/>
    <property type="match status" value="1"/>
</dbReference>
<name>A0A9P8UP21_9PEZI</name>
<dbReference type="GO" id="GO:0016787">
    <property type="term" value="F:hydrolase activity"/>
    <property type="evidence" value="ECO:0007669"/>
    <property type="project" value="UniProtKB-KW"/>
</dbReference>
<proteinExistence type="predicted"/>
<dbReference type="SUPFAM" id="SSF52540">
    <property type="entry name" value="P-loop containing nucleoside triphosphate hydrolases"/>
    <property type="match status" value="1"/>
</dbReference>
<dbReference type="InterPro" id="IPR027417">
    <property type="entry name" value="P-loop_NTPase"/>
</dbReference>
<protein>
    <submittedName>
        <fullName evidence="2">P-loop containing nucleoside triphosphate hydrolase protein</fullName>
    </submittedName>
</protein>
<keyword evidence="1" id="KW-0812">Transmembrane</keyword>
<dbReference type="OrthoDB" id="408152at2759"/>
<sequence length="281" mass="32412">MALNPFSSKPPTDIFTRQDSTIDRRGKCRTVPMSVLALGMGRTGTTSLRAALKRLGYEDTYHMMSASVENPLDCLLWQQAFAAKYDGVGTFGRREWDQLLGHCQAVCDWPAIAFSEELIAAYPEAKVVLPSRDVDSWHASALSTVWWRVTDPELKYASYVDWAASMYYPMLKRFFDVFFDGDFPNRGKSKYQEHYDMIRNIVPKDRLLEYHVKEGWGPLCEFLDRPKPMEKFPCVNDTGSFVSRCRARNRRQIANGLFRYLVLGCCCWAIVSMIFAFLERR</sequence>
<accession>A0A9P8UP21</accession>
<keyword evidence="3" id="KW-1185">Reference proteome</keyword>
<keyword evidence="1" id="KW-1133">Transmembrane helix</keyword>
<organism evidence="2 3">
    <name type="scientific">Truncatella angustata</name>
    <dbReference type="NCBI Taxonomy" id="152316"/>
    <lineage>
        <taxon>Eukaryota</taxon>
        <taxon>Fungi</taxon>
        <taxon>Dikarya</taxon>
        <taxon>Ascomycota</taxon>
        <taxon>Pezizomycotina</taxon>
        <taxon>Sordariomycetes</taxon>
        <taxon>Xylariomycetidae</taxon>
        <taxon>Amphisphaeriales</taxon>
        <taxon>Sporocadaceae</taxon>
        <taxon>Truncatella</taxon>
    </lineage>
</organism>
<evidence type="ECO:0000313" key="3">
    <source>
        <dbReference type="Proteomes" id="UP000758603"/>
    </source>
</evidence>
<keyword evidence="2" id="KW-0378">Hydrolase</keyword>
<feature type="transmembrane region" description="Helical" evidence="1">
    <location>
        <begin position="257"/>
        <end position="278"/>
    </location>
</feature>
<dbReference type="PANTHER" id="PTHR36978">
    <property type="entry name" value="P-LOOP CONTAINING NUCLEOTIDE TRIPHOSPHATE HYDROLASE"/>
    <property type="match status" value="1"/>
</dbReference>
<dbReference type="AlphaFoldDB" id="A0A9P8UP21"/>
<dbReference type="InterPro" id="IPR040632">
    <property type="entry name" value="Sulfotransfer_4"/>
</dbReference>
<dbReference type="GeneID" id="70134562"/>